<dbReference type="AlphaFoldDB" id="A0A7U6JHQ2"/>
<dbReference type="InterPro" id="IPR007523">
    <property type="entry name" value="NDUFAF3/AAMDC"/>
</dbReference>
<reference evidence="1 2" key="1">
    <citation type="journal article" date="2014" name="PLoS ONE">
        <title>Physiological and genomic features of a novel sulfur-oxidizing gammaproteobacterium belonging to a previously uncultivated symbiotic lineage isolated from a hydrothermal vent.</title>
        <authorList>
            <person name="Nunoura T."/>
            <person name="Takaki Y."/>
            <person name="Kazama H."/>
            <person name="Kakuta J."/>
            <person name="Shimamura S."/>
            <person name="Makita H."/>
            <person name="Hirai M."/>
            <person name="Miyazaki M."/>
            <person name="Takai K."/>
        </authorList>
    </citation>
    <scope>NUCLEOTIDE SEQUENCE [LARGE SCALE GENOMIC DNA]</scope>
    <source>
        <strain evidence="1 2">Hiromi1</strain>
    </source>
</reference>
<organism evidence="1 2">
    <name type="scientific">Thiolapillus brandeum</name>
    <dbReference type="NCBI Taxonomy" id="1076588"/>
    <lineage>
        <taxon>Bacteria</taxon>
        <taxon>Pseudomonadati</taxon>
        <taxon>Pseudomonadota</taxon>
        <taxon>Gammaproteobacteria</taxon>
        <taxon>Chromatiales</taxon>
        <taxon>Sedimenticolaceae</taxon>
        <taxon>Thiolapillus</taxon>
    </lineage>
</organism>
<keyword evidence="2" id="KW-1185">Reference proteome</keyword>
<gene>
    <name evidence="1" type="ORF">TBH_C1793</name>
</gene>
<evidence type="ECO:0000313" key="1">
    <source>
        <dbReference type="EMBL" id="BAO44709.1"/>
    </source>
</evidence>
<dbReference type="Pfam" id="PF04430">
    <property type="entry name" value="DUF498"/>
    <property type="match status" value="1"/>
</dbReference>
<name>A0A7U6JHQ2_9GAMM</name>
<dbReference type="PANTHER" id="PTHR21192:SF2">
    <property type="entry name" value="NADH DEHYDROGENASE [UBIQUINONE] 1 ALPHA SUBCOMPLEX ASSEMBLY FACTOR 3"/>
    <property type="match status" value="1"/>
</dbReference>
<evidence type="ECO:0008006" key="3">
    <source>
        <dbReference type="Google" id="ProtNLM"/>
    </source>
</evidence>
<proteinExistence type="predicted"/>
<accession>A0A7U6JHQ2</accession>
<dbReference type="SUPFAM" id="SSF64076">
    <property type="entry name" value="MTH938-like"/>
    <property type="match status" value="1"/>
</dbReference>
<dbReference type="KEGG" id="tbn:TBH_C1793"/>
<dbReference type="InterPro" id="IPR036748">
    <property type="entry name" value="MTH938-like_sf"/>
</dbReference>
<dbReference type="EMBL" id="AP012273">
    <property type="protein sequence ID" value="BAO44709.1"/>
    <property type="molecule type" value="Genomic_DNA"/>
</dbReference>
<dbReference type="Proteomes" id="UP000031631">
    <property type="component" value="Chromosome"/>
</dbReference>
<dbReference type="CDD" id="cd05560">
    <property type="entry name" value="Xcc1710_like"/>
    <property type="match status" value="1"/>
</dbReference>
<evidence type="ECO:0000313" key="2">
    <source>
        <dbReference type="Proteomes" id="UP000031631"/>
    </source>
</evidence>
<dbReference type="Gene3D" id="3.40.1230.10">
    <property type="entry name" value="MTH938-like"/>
    <property type="match status" value="1"/>
</dbReference>
<protein>
    <recommendedName>
        <fullName evidence="3">Xcc1710-like domain-containing protein</fullName>
    </recommendedName>
</protein>
<dbReference type="PANTHER" id="PTHR21192">
    <property type="entry name" value="NUCLEAR PROTEIN E3-3"/>
    <property type="match status" value="1"/>
</dbReference>
<sequence>MKFAQDHINSKYVIEACEPGRIQVASQIFSHNMLIMPERLLQPWEVTSMDELSTRQLHALATHEPDVIILGTGQHQVFPHPSLFKPLMQAGIGWEVMPTDAACRTYNILHGEDRRVLAALIL</sequence>